<feature type="transmembrane region" description="Helical" evidence="10">
    <location>
        <begin position="36"/>
        <end position="56"/>
    </location>
</feature>
<keyword evidence="8 10" id="KW-0675">Receptor</keyword>
<evidence type="ECO:0000256" key="7">
    <source>
        <dbReference type="ARBA" id="ARBA00023136"/>
    </source>
</evidence>
<dbReference type="PANTHER" id="PTHR21137:SF35">
    <property type="entry name" value="ODORANT RECEPTOR 19A-RELATED"/>
    <property type="match status" value="1"/>
</dbReference>
<dbReference type="GO" id="GO:0004984">
    <property type="term" value="F:olfactory receptor activity"/>
    <property type="evidence" value="ECO:0007669"/>
    <property type="project" value="InterPro"/>
</dbReference>
<gene>
    <name evidence="11" type="primary">OR64</name>
</gene>
<reference evidence="11" key="2">
    <citation type="submission" date="2016-12" db="EMBL/GenBank/DDBJ databases">
        <authorList>
            <person name="Song W.-J."/>
            <person name="Kurnit D.M."/>
        </authorList>
    </citation>
    <scope>NUCLEOTIDE SEQUENCE</scope>
</reference>
<evidence type="ECO:0000256" key="9">
    <source>
        <dbReference type="ARBA" id="ARBA00023224"/>
    </source>
</evidence>
<keyword evidence="6 10" id="KW-1133">Transmembrane helix</keyword>
<keyword evidence="5 10" id="KW-0552">Olfaction</keyword>
<keyword evidence="9 10" id="KW-0807">Transducer</keyword>
<comment type="subcellular location">
    <subcellularLocation>
        <location evidence="1 10">Cell membrane</location>
        <topology evidence="1 10">Multi-pass membrane protein</topology>
    </subcellularLocation>
</comment>
<feature type="transmembrane region" description="Helical" evidence="10">
    <location>
        <begin position="62"/>
        <end position="82"/>
    </location>
</feature>
<keyword evidence="3 10" id="KW-0716">Sensory transduction</keyword>
<feature type="transmembrane region" description="Helical" evidence="10">
    <location>
        <begin position="264"/>
        <end position="283"/>
    </location>
</feature>
<keyword evidence="2" id="KW-1003">Cell membrane</keyword>
<comment type="similarity">
    <text evidence="10">Belongs to the insect chemoreceptor superfamily. Heteromeric odorant receptor channel (TC 1.A.69) family.</text>
</comment>
<dbReference type="PANTHER" id="PTHR21137">
    <property type="entry name" value="ODORANT RECEPTOR"/>
    <property type="match status" value="1"/>
</dbReference>
<reference evidence="11" key="1">
    <citation type="journal article" date="2013" name="PLoS Genet.">
        <title>Female behaviour drives expression and evolution of gustatory receptors in butterflies.</title>
        <authorList>
            <person name="Briscoe A.D."/>
            <person name="Macias-Munoz A."/>
            <person name="Kozak K.M."/>
            <person name="Walters J.R."/>
            <person name="Yuan F."/>
            <person name="Jamie G.A."/>
            <person name="Martin S.H."/>
            <person name="Dasmahapatra K.K."/>
            <person name="Ferguson L.C."/>
            <person name="Mallet J."/>
            <person name="Jacquin-Joly E."/>
            <person name="Jiggins C.D."/>
        </authorList>
    </citation>
    <scope>NUCLEOTIDE SEQUENCE</scope>
</reference>
<evidence type="ECO:0000256" key="2">
    <source>
        <dbReference type="ARBA" id="ARBA00022475"/>
    </source>
</evidence>
<dbReference type="GO" id="GO:0005549">
    <property type="term" value="F:odorant binding"/>
    <property type="evidence" value="ECO:0007669"/>
    <property type="project" value="InterPro"/>
</dbReference>
<dbReference type="EMBL" id="KY399302">
    <property type="protein sequence ID" value="AQQ73533.1"/>
    <property type="molecule type" value="mRNA"/>
</dbReference>
<sequence>MKLVQNVNFSLIVTQVVFYTFGIWTPKCDGWKKRLFSFYSFVSFNFILGSYIIIQIGDLIQVWGNLSLMTGTIFLLLTNFSLSTKLLNTMWKQKEIQIMLAKSNRELSNENREMGKEIVKSCNRETIMQLSVFYTLSYMTVFGWAASAEKNELPLRAWYPYDTSKTPAYQLTYAHQSIAVSMEATINVCLDTLVTSLICQYRCQLRLLALSLRTLCDGLEFDNMGRLTENSNEIVSRRLGRCVVRHQTVLHQVNLLQKYFSIPILAQFTVSMGIICVSAYQLAFETTSLVRIISMVAYLMVMMLQVFLYCYQGNQLVMDSIGVSSAGFDFPWYACSIPIQKSLLILMMRTKRVARLTAGGFTELSLATFMAIIKASYTFFTVLQQVVET</sequence>
<comment type="caution">
    <text evidence="10">Lacks conserved residue(s) required for the propagation of feature annotation.</text>
</comment>
<keyword evidence="7 10" id="KW-0472">Membrane</keyword>
<keyword evidence="4 10" id="KW-0812">Transmembrane</keyword>
<evidence type="ECO:0000256" key="1">
    <source>
        <dbReference type="ARBA" id="ARBA00004651"/>
    </source>
</evidence>
<proteinExistence type="evidence at transcript level"/>
<feature type="transmembrane region" description="Helical" evidence="10">
    <location>
        <begin position="289"/>
        <end position="311"/>
    </location>
</feature>
<accession>A0A1S5XXQ2</accession>
<evidence type="ECO:0000256" key="8">
    <source>
        <dbReference type="ARBA" id="ARBA00023170"/>
    </source>
</evidence>
<evidence type="ECO:0000256" key="4">
    <source>
        <dbReference type="ARBA" id="ARBA00022692"/>
    </source>
</evidence>
<dbReference type="GO" id="GO:0007165">
    <property type="term" value="P:signal transduction"/>
    <property type="evidence" value="ECO:0007669"/>
    <property type="project" value="UniProtKB-KW"/>
</dbReference>
<evidence type="ECO:0000256" key="5">
    <source>
        <dbReference type="ARBA" id="ARBA00022725"/>
    </source>
</evidence>
<dbReference type="GO" id="GO:0005886">
    <property type="term" value="C:plasma membrane"/>
    <property type="evidence" value="ECO:0007669"/>
    <property type="project" value="UniProtKB-SubCell"/>
</dbReference>
<evidence type="ECO:0000256" key="3">
    <source>
        <dbReference type="ARBA" id="ARBA00022606"/>
    </source>
</evidence>
<dbReference type="Pfam" id="PF02949">
    <property type="entry name" value="7tm_6"/>
    <property type="match status" value="1"/>
</dbReference>
<protein>
    <recommendedName>
        <fullName evidence="10">Odorant receptor</fullName>
    </recommendedName>
</protein>
<feature type="transmembrane region" description="Helical" evidence="10">
    <location>
        <begin position="6"/>
        <end position="24"/>
    </location>
</feature>
<feature type="transmembrane region" description="Helical" evidence="10">
    <location>
        <begin position="353"/>
        <end position="373"/>
    </location>
</feature>
<evidence type="ECO:0000256" key="10">
    <source>
        <dbReference type="RuleBase" id="RU351113"/>
    </source>
</evidence>
<organism evidence="11">
    <name type="scientific">Heliconius melpomene rosina</name>
    <dbReference type="NCBI Taxonomy" id="171916"/>
    <lineage>
        <taxon>Eukaryota</taxon>
        <taxon>Metazoa</taxon>
        <taxon>Ecdysozoa</taxon>
        <taxon>Arthropoda</taxon>
        <taxon>Hexapoda</taxon>
        <taxon>Insecta</taxon>
        <taxon>Pterygota</taxon>
        <taxon>Neoptera</taxon>
        <taxon>Endopterygota</taxon>
        <taxon>Lepidoptera</taxon>
        <taxon>Glossata</taxon>
        <taxon>Ditrysia</taxon>
        <taxon>Papilionoidea</taxon>
        <taxon>Nymphalidae</taxon>
        <taxon>Heliconiinae</taxon>
        <taxon>Heliconiini</taxon>
        <taxon>Heliconius</taxon>
    </lineage>
</organism>
<evidence type="ECO:0000256" key="6">
    <source>
        <dbReference type="ARBA" id="ARBA00022989"/>
    </source>
</evidence>
<dbReference type="InterPro" id="IPR004117">
    <property type="entry name" value="7tm6_olfct_rcpt"/>
</dbReference>
<name>A0A1S5XXQ2_HELME</name>
<dbReference type="AlphaFoldDB" id="A0A1S5XXQ2"/>
<evidence type="ECO:0000313" key="11">
    <source>
        <dbReference type="EMBL" id="AQQ73533.1"/>
    </source>
</evidence>